<keyword evidence="1" id="KW-0472">Membrane</keyword>
<name>G2ED65_9FLAO</name>
<evidence type="ECO:0000256" key="1">
    <source>
        <dbReference type="SAM" id="Phobius"/>
    </source>
</evidence>
<dbReference type="RefSeq" id="WP_123766891.1">
    <property type="nucleotide sequence ID" value="NZ_AFXZ01000022.1"/>
</dbReference>
<sequence>MYPLTFMLTLVFTIPFTHHSIMDIRHIILDTIQDMDMVMVTTHLIMEGMDMVVITINGMVMVATTVVIMAEIITGIMLPI</sequence>
<keyword evidence="1" id="KW-0812">Transmembrane</keyword>
<dbReference type="EMBL" id="AFXZ01000022">
    <property type="protein sequence ID" value="EGV43601.2"/>
    <property type="molecule type" value="Genomic_DNA"/>
</dbReference>
<dbReference type="Proteomes" id="UP000003730">
    <property type="component" value="Unassembled WGS sequence"/>
</dbReference>
<keyword evidence="1" id="KW-1133">Transmembrane helix</keyword>
<evidence type="ECO:0000313" key="3">
    <source>
        <dbReference type="Proteomes" id="UP000003730"/>
    </source>
</evidence>
<dbReference type="AlphaFoldDB" id="G2ED65"/>
<protein>
    <submittedName>
        <fullName evidence="2">Uncharacterized protein</fullName>
    </submittedName>
</protein>
<gene>
    <name evidence="2" type="ORF">BZARG_2607</name>
</gene>
<comment type="caution">
    <text evidence="2">The sequence shown here is derived from an EMBL/GenBank/DDBJ whole genome shotgun (WGS) entry which is preliminary data.</text>
</comment>
<organism evidence="2 3">
    <name type="scientific">Bizionia argentinensis JUB59</name>
    <dbReference type="NCBI Taxonomy" id="1046627"/>
    <lineage>
        <taxon>Bacteria</taxon>
        <taxon>Pseudomonadati</taxon>
        <taxon>Bacteroidota</taxon>
        <taxon>Flavobacteriia</taxon>
        <taxon>Flavobacteriales</taxon>
        <taxon>Flavobacteriaceae</taxon>
        <taxon>Bizionia</taxon>
    </lineage>
</organism>
<proteinExistence type="predicted"/>
<reference evidence="2 3" key="1">
    <citation type="journal article" date="2008" name="Int. J. Syst. Evol. Microbiol.">
        <title>Bizionia argentinensis sp. nov., isolated from surface marine water in Antarctica.</title>
        <authorList>
            <person name="Bercovich A."/>
            <person name="Vazquez S.C."/>
            <person name="Yankilevich P."/>
            <person name="Coria S.H."/>
            <person name="Foti M."/>
            <person name="Hernandez E."/>
            <person name="Vidal A."/>
            <person name="Ruberto L."/>
            <person name="Melo C."/>
            <person name="Marenssi S."/>
            <person name="Criscuolo M."/>
            <person name="Memoli M."/>
            <person name="Arguelles M."/>
            <person name="Mac Cormack W.P."/>
        </authorList>
    </citation>
    <scope>NUCLEOTIDE SEQUENCE [LARGE SCALE GENOMIC DNA]</scope>
    <source>
        <strain evidence="2 3">JUB59</strain>
    </source>
</reference>
<dbReference type="STRING" id="1046627.BZARG_2607"/>
<feature type="transmembrane region" description="Helical" evidence="1">
    <location>
        <begin position="51"/>
        <end position="78"/>
    </location>
</feature>
<evidence type="ECO:0000313" key="2">
    <source>
        <dbReference type="EMBL" id="EGV43601.2"/>
    </source>
</evidence>
<keyword evidence="3" id="KW-1185">Reference proteome</keyword>
<accession>G2ED65</accession>